<keyword evidence="1" id="KW-0479">Metal-binding</keyword>
<dbReference type="SUPFAM" id="SSF56300">
    <property type="entry name" value="Metallo-dependent phosphatases"/>
    <property type="match status" value="1"/>
</dbReference>
<proteinExistence type="predicted"/>
<organism evidence="5 6">
    <name type="scientific">Paenibacillus vulneris</name>
    <dbReference type="NCBI Taxonomy" id="1133364"/>
    <lineage>
        <taxon>Bacteria</taxon>
        <taxon>Bacillati</taxon>
        <taxon>Bacillota</taxon>
        <taxon>Bacilli</taxon>
        <taxon>Bacillales</taxon>
        <taxon>Paenibacillaceae</taxon>
        <taxon>Paenibacillus</taxon>
    </lineage>
</organism>
<evidence type="ECO:0000256" key="3">
    <source>
        <dbReference type="SAM" id="Phobius"/>
    </source>
</evidence>
<comment type="caution">
    <text evidence="5">The sequence shown here is derived from an EMBL/GenBank/DDBJ whole genome shotgun (WGS) entry which is preliminary data.</text>
</comment>
<name>A0ABW3ULW9_9BACL</name>
<keyword evidence="2" id="KW-0378">Hydrolase</keyword>
<gene>
    <name evidence="5" type="ORF">ACFQ4B_10595</name>
</gene>
<dbReference type="InterPro" id="IPR004843">
    <property type="entry name" value="Calcineurin-like_PHP"/>
</dbReference>
<keyword evidence="6" id="KW-1185">Reference proteome</keyword>
<reference evidence="6" key="1">
    <citation type="journal article" date="2019" name="Int. J. Syst. Evol. Microbiol.">
        <title>The Global Catalogue of Microorganisms (GCM) 10K type strain sequencing project: providing services to taxonomists for standard genome sequencing and annotation.</title>
        <authorList>
            <consortium name="The Broad Institute Genomics Platform"/>
            <consortium name="The Broad Institute Genome Sequencing Center for Infectious Disease"/>
            <person name="Wu L."/>
            <person name="Ma J."/>
        </authorList>
    </citation>
    <scope>NUCLEOTIDE SEQUENCE [LARGE SCALE GENOMIC DNA]</scope>
    <source>
        <strain evidence="6">CCUG 53270</strain>
    </source>
</reference>
<evidence type="ECO:0000256" key="2">
    <source>
        <dbReference type="ARBA" id="ARBA00022801"/>
    </source>
</evidence>
<dbReference type="Gene3D" id="3.60.21.10">
    <property type="match status" value="1"/>
</dbReference>
<dbReference type="EMBL" id="JBHTLU010000013">
    <property type="protein sequence ID" value="MFD1220570.1"/>
    <property type="molecule type" value="Genomic_DNA"/>
</dbReference>
<evidence type="ECO:0000313" key="6">
    <source>
        <dbReference type="Proteomes" id="UP001597180"/>
    </source>
</evidence>
<feature type="domain" description="Calcineurin-like phosphoesterase" evidence="4">
    <location>
        <begin position="51"/>
        <end position="205"/>
    </location>
</feature>
<dbReference type="RefSeq" id="WP_079912169.1">
    <property type="nucleotide sequence ID" value="NZ_BAABJG010000006.1"/>
</dbReference>
<protein>
    <submittedName>
        <fullName evidence="5">Metallophosphoesterase</fullName>
    </submittedName>
</protein>
<evidence type="ECO:0000259" key="4">
    <source>
        <dbReference type="Pfam" id="PF00149"/>
    </source>
</evidence>
<dbReference type="Proteomes" id="UP001597180">
    <property type="component" value="Unassembled WGS sequence"/>
</dbReference>
<sequence>MNHIGSRGGKIIVLYAAAFIILLALVYALFVLPTQWLKVEQIRNPIGLNLSILQISDLHVERLRISPSALSKHITRLKPDYIVITGDFTELESQLLRLDSYLRMLEKHPIPTFAVLGNHDYQQRKVIRLIRLLRYRGIHLLRNESVRLPGFQLIGIDDYHTGKSNILQAFRMTDTQVPRVIITHDPNVVLSIRESYDYLMAGHLHGKQFAIPCFYKLRPMGELPAQGIYKGLHRNSYGTYYISKGIGQTGINLRFLVRSEVTMHYL</sequence>
<dbReference type="PANTHER" id="PTHR31302">
    <property type="entry name" value="TRANSMEMBRANE PROTEIN WITH METALLOPHOSPHOESTERASE DOMAIN-RELATED"/>
    <property type="match status" value="1"/>
</dbReference>
<keyword evidence="3" id="KW-0812">Transmembrane</keyword>
<dbReference type="InterPro" id="IPR051158">
    <property type="entry name" value="Metallophosphoesterase_sf"/>
</dbReference>
<dbReference type="InterPro" id="IPR029052">
    <property type="entry name" value="Metallo-depent_PP-like"/>
</dbReference>
<evidence type="ECO:0000256" key="1">
    <source>
        <dbReference type="ARBA" id="ARBA00022723"/>
    </source>
</evidence>
<accession>A0ABW3ULW9</accession>
<evidence type="ECO:0000313" key="5">
    <source>
        <dbReference type="EMBL" id="MFD1220570.1"/>
    </source>
</evidence>
<dbReference type="Pfam" id="PF00149">
    <property type="entry name" value="Metallophos"/>
    <property type="match status" value="1"/>
</dbReference>
<dbReference type="PANTHER" id="PTHR31302:SF31">
    <property type="entry name" value="PHOSPHODIESTERASE YAEI"/>
    <property type="match status" value="1"/>
</dbReference>
<keyword evidence="3" id="KW-1133">Transmembrane helix</keyword>
<keyword evidence="3" id="KW-0472">Membrane</keyword>
<feature type="transmembrane region" description="Helical" evidence="3">
    <location>
        <begin position="12"/>
        <end position="32"/>
    </location>
</feature>